<evidence type="ECO:0000313" key="1">
    <source>
        <dbReference type="EMBL" id="EEH56130.1"/>
    </source>
</evidence>
<dbReference type="GeneID" id="9685616"/>
<name>C1MW96_MICPC</name>
<organism evidence="2">
    <name type="scientific">Micromonas pusilla (strain CCMP1545)</name>
    <name type="common">Picoplanktonic green alga</name>
    <dbReference type="NCBI Taxonomy" id="564608"/>
    <lineage>
        <taxon>Eukaryota</taxon>
        <taxon>Viridiplantae</taxon>
        <taxon>Chlorophyta</taxon>
        <taxon>Mamiellophyceae</taxon>
        <taxon>Mamiellales</taxon>
        <taxon>Mamiellaceae</taxon>
        <taxon>Micromonas</taxon>
    </lineage>
</organism>
<proteinExistence type="predicted"/>
<accession>C1MW96</accession>
<gene>
    <name evidence="1" type="ORF">MICPUCDRAFT_59678</name>
</gene>
<sequence length="56" mass="6158">MPSQTPLLDCLEEWAPFGNFIHFKVFPHGVLPSTACTKVFVSKALVRGGPHAFFAL</sequence>
<dbReference type="AlphaFoldDB" id="C1MW96"/>
<protein>
    <submittedName>
        <fullName evidence="1">Predicted protein</fullName>
    </submittedName>
</protein>
<dbReference type="KEGG" id="mpp:MICPUCDRAFT_59678"/>
<dbReference type="Proteomes" id="UP000001876">
    <property type="component" value="Unassembled WGS sequence"/>
</dbReference>
<keyword evidence="2" id="KW-1185">Reference proteome</keyword>
<reference evidence="1 2" key="1">
    <citation type="journal article" date="2009" name="Science">
        <title>Green evolution and dynamic adaptations revealed by genomes of the marine picoeukaryotes Micromonas.</title>
        <authorList>
            <person name="Worden A.Z."/>
            <person name="Lee J.H."/>
            <person name="Mock T."/>
            <person name="Rouze P."/>
            <person name="Simmons M.P."/>
            <person name="Aerts A.L."/>
            <person name="Allen A.E."/>
            <person name="Cuvelier M.L."/>
            <person name="Derelle E."/>
            <person name="Everett M.V."/>
            <person name="Foulon E."/>
            <person name="Grimwood J."/>
            <person name="Gundlach H."/>
            <person name="Henrissat B."/>
            <person name="Napoli C."/>
            <person name="McDonald S.M."/>
            <person name="Parker M.S."/>
            <person name="Rombauts S."/>
            <person name="Salamov A."/>
            <person name="Von Dassow P."/>
            <person name="Badger J.H."/>
            <person name="Coutinho P.M."/>
            <person name="Demir E."/>
            <person name="Dubchak I."/>
            <person name="Gentemann C."/>
            <person name="Eikrem W."/>
            <person name="Gready J.E."/>
            <person name="John U."/>
            <person name="Lanier W."/>
            <person name="Lindquist E.A."/>
            <person name="Lucas S."/>
            <person name="Mayer K.F."/>
            <person name="Moreau H."/>
            <person name="Not F."/>
            <person name="Otillar R."/>
            <person name="Panaud O."/>
            <person name="Pangilinan J."/>
            <person name="Paulsen I."/>
            <person name="Piegu B."/>
            <person name="Poliakov A."/>
            <person name="Robbens S."/>
            <person name="Schmutz J."/>
            <person name="Toulza E."/>
            <person name="Wyss T."/>
            <person name="Zelensky A."/>
            <person name="Zhou K."/>
            <person name="Armbrust E.V."/>
            <person name="Bhattacharya D."/>
            <person name="Goodenough U.W."/>
            <person name="Van de Peer Y."/>
            <person name="Grigoriev I.V."/>
        </authorList>
    </citation>
    <scope>NUCLEOTIDE SEQUENCE [LARGE SCALE GENOMIC DNA]</scope>
    <source>
        <strain evidence="1 2">CCMP1545</strain>
    </source>
</reference>
<dbReference type="RefSeq" id="XP_003060178.1">
    <property type="nucleotide sequence ID" value="XM_003060132.1"/>
</dbReference>
<evidence type="ECO:0000313" key="2">
    <source>
        <dbReference type="Proteomes" id="UP000001876"/>
    </source>
</evidence>
<dbReference type="EMBL" id="GG663741">
    <property type="protein sequence ID" value="EEH56130.1"/>
    <property type="molecule type" value="Genomic_DNA"/>
</dbReference>